<evidence type="ECO:0000313" key="1">
    <source>
        <dbReference type="EMBL" id="UXA66047.1"/>
    </source>
</evidence>
<dbReference type="AlphaFoldDB" id="A0A9Q9IYV1"/>
<sequence length="122" mass="13812">MGFNKQQLEAMARQVAAGMGIETTGTPRRLTVVGSEHHSNAGRLNALQRDVIYSRIRDLGNMYWLKWLIRQETMHVFGIMESLSDDELNALLKKMERARECREEGIGFDEVPGLVKGSVSVY</sequence>
<organism evidence="1 2">
    <name type="scientific">Xanthomonas prunicola</name>
    <dbReference type="NCBI Taxonomy" id="2053930"/>
    <lineage>
        <taxon>Bacteria</taxon>
        <taxon>Pseudomonadati</taxon>
        <taxon>Pseudomonadota</taxon>
        <taxon>Gammaproteobacteria</taxon>
        <taxon>Lysobacterales</taxon>
        <taxon>Lysobacteraceae</taxon>
        <taxon>Xanthomonas</taxon>
    </lineage>
</organism>
<dbReference type="RefSeq" id="WP_260807891.1">
    <property type="nucleotide sequence ID" value="NZ_CP096142.1"/>
</dbReference>
<proteinExistence type="predicted"/>
<dbReference type="EMBL" id="CP096142">
    <property type="protein sequence ID" value="UXA66047.1"/>
    <property type="molecule type" value="Genomic_DNA"/>
</dbReference>
<accession>A0A9Q9IYV1</accession>
<dbReference type="GeneID" id="75150306"/>
<dbReference type="Proteomes" id="UP001058381">
    <property type="component" value="Chromosome"/>
</dbReference>
<reference evidence="1" key="1">
    <citation type="submission" date="2022-04" db="EMBL/GenBank/DDBJ databases">
        <title>Xanthomonas prunicola pv. tritici, a pathogen causing a previously unreported foliar disease of wheat.</title>
        <authorList>
            <person name="Clavijo F."/>
            <person name="Curland R.D."/>
            <person name="Dill-Macky R."/>
            <person name="Pereyra S."/>
            <person name="Roman-Reyna V."/>
            <person name="Siri M.I."/>
        </authorList>
    </citation>
    <scope>NUCLEOTIDE SEQUENCE</scope>
    <source>
        <strain evidence="1">CIX249</strain>
    </source>
</reference>
<gene>
    <name evidence="1" type="ORF">M0D43_03100</name>
</gene>
<protein>
    <submittedName>
        <fullName evidence="1">Uncharacterized protein</fullName>
    </submittedName>
</protein>
<evidence type="ECO:0000313" key="2">
    <source>
        <dbReference type="Proteomes" id="UP001058381"/>
    </source>
</evidence>
<name>A0A9Q9IYV1_9XANT</name>